<gene>
    <name evidence="1" type="ORF">NPIL_225181</name>
</gene>
<proteinExistence type="predicted"/>
<comment type="caution">
    <text evidence="1">The sequence shown here is derived from an EMBL/GenBank/DDBJ whole genome shotgun (WGS) entry which is preliminary data.</text>
</comment>
<name>A0A8X6T3U6_NEPPI</name>
<dbReference type="Proteomes" id="UP000887013">
    <property type="component" value="Unassembled WGS sequence"/>
</dbReference>
<sequence length="111" mass="12093">MNRGPKLSDDRTISGENHLTSKLIDKFTIYNGNGIRKNNSSTDDMCNSYGLFITIIGQRISSNCITSAWLIAPLGVKKAKSVETSSCNHKGIVSDIVRNAINLTFAELSSL</sequence>
<dbReference type="AlphaFoldDB" id="A0A8X6T3U6"/>
<protein>
    <submittedName>
        <fullName evidence="1">Uncharacterized protein</fullName>
    </submittedName>
</protein>
<organism evidence="1 2">
    <name type="scientific">Nephila pilipes</name>
    <name type="common">Giant wood spider</name>
    <name type="synonym">Nephila maculata</name>
    <dbReference type="NCBI Taxonomy" id="299642"/>
    <lineage>
        <taxon>Eukaryota</taxon>
        <taxon>Metazoa</taxon>
        <taxon>Ecdysozoa</taxon>
        <taxon>Arthropoda</taxon>
        <taxon>Chelicerata</taxon>
        <taxon>Arachnida</taxon>
        <taxon>Araneae</taxon>
        <taxon>Araneomorphae</taxon>
        <taxon>Entelegynae</taxon>
        <taxon>Araneoidea</taxon>
        <taxon>Nephilidae</taxon>
        <taxon>Nephila</taxon>
    </lineage>
</organism>
<reference evidence="1" key="1">
    <citation type="submission" date="2020-08" db="EMBL/GenBank/DDBJ databases">
        <title>Multicomponent nature underlies the extraordinary mechanical properties of spider dragline silk.</title>
        <authorList>
            <person name="Kono N."/>
            <person name="Nakamura H."/>
            <person name="Mori M."/>
            <person name="Yoshida Y."/>
            <person name="Ohtoshi R."/>
            <person name="Malay A.D."/>
            <person name="Moran D.A.P."/>
            <person name="Tomita M."/>
            <person name="Numata K."/>
            <person name="Arakawa K."/>
        </authorList>
    </citation>
    <scope>NUCLEOTIDE SEQUENCE</scope>
</reference>
<evidence type="ECO:0000313" key="2">
    <source>
        <dbReference type="Proteomes" id="UP000887013"/>
    </source>
</evidence>
<keyword evidence="2" id="KW-1185">Reference proteome</keyword>
<evidence type="ECO:0000313" key="1">
    <source>
        <dbReference type="EMBL" id="GFS75156.1"/>
    </source>
</evidence>
<dbReference type="EMBL" id="BMAW01096548">
    <property type="protein sequence ID" value="GFS75156.1"/>
    <property type="molecule type" value="Genomic_DNA"/>
</dbReference>
<accession>A0A8X6T3U6</accession>